<dbReference type="CDD" id="cd22641">
    <property type="entry name" value="C24-like"/>
    <property type="match status" value="1"/>
</dbReference>
<evidence type="ECO:0000313" key="1">
    <source>
        <dbReference type="EMBL" id="DAF56345.1"/>
    </source>
</evidence>
<organism evidence="1">
    <name type="scientific">virus sp. ct0ba2</name>
    <dbReference type="NCBI Taxonomy" id="2827983"/>
    <lineage>
        <taxon>Viruses</taxon>
    </lineage>
</organism>
<dbReference type="SUPFAM" id="SSF88874">
    <property type="entry name" value="Receptor-binding domain of short tail fibre protein gp12"/>
    <property type="match status" value="1"/>
</dbReference>
<name>A0A8S5SZA8_9VIRU</name>
<accession>A0A8S5SZA8</accession>
<dbReference type="EMBL" id="BK032712">
    <property type="protein sequence ID" value="DAF56345.1"/>
    <property type="molecule type" value="Genomic_DNA"/>
</dbReference>
<reference evidence="1" key="1">
    <citation type="journal article" date="2021" name="Proc. Natl. Acad. Sci. U.S.A.">
        <title>A Catalog of Tens of Thousands of Viruses from Human Metagenomes Reveals Hidden Associations with Chronic Diseases.</title>
        <authorList>
            <person name="Tisza M.J."/>
            <person name="Buck C.B."/>
        </authorList>
    </citation>
    <scope>NUCLEOTIDE SEQUENCE</scope>
    <source>
        <strain evidence="1">Ct0ba2</strain>
    </source>
</reference>
<protein>
    <submittedName>
        <fullName evidence="1">Baseplate structural protein</fullName>
    </submittedName>
</protein>
<sequence>MNVVRYKQTGGFPLDTNNLDFLQSSFHILNTLGNLAGDMVIISGCEITGNTVSNGVVYVNKEVLEFRGGSLSANVFIKEEAVSGTFEDGSFKPIEITRYVTFGSSTPEKTFKWEDFKRVDNLIKQGVKNADFEKRIKALENKKSPVPIGLIAIWGKPASEPIPEGWKECTDLRGRMPLGWNPDDADFSELLKNDGEKTHQLKVQELPVIEGGFETVTHMTRLGTGVVRGVSGGQAQIAGGASQWLHEQMELKFGGNQPHNNMPPYRIIKLIEFVGFE</sequence>
<proteinExistence type="predicted"/>